<evidence type="ECO:0000256" key="14">
    <source>
        <dbReference type="PIRSR" id="PIRSR613273-3"/>
    </source>
</evidence>
<evidence type="ECO:0000259" key="16">
    <source>
        <dbReference type="PROSITE" id="PS50215"/>
    </source>
</evidence>
<dbReference type="GO" id="GO:0008270">
    <property type="term" value="F:zinc ion binding"/>
    <property type="evidence" value="ECO:0007669"/>
    <property type="project" value="InterPro"/>
</dbReference>
<keyword evidence="13" id="KW-0106">Calcium</keyword>
<feature type="disulfide bond" evidence="14">
    <location>
        <begin position="155"/>
        <end position="163"/>
    </location>
</feature>
<name>E0VRC1_PEDHC</name>
<keyword evidence="7 18" id="KW-0378">Hydrolase</keyword>
<keyword evidence="8 13" id="KW-0862">Zinc</keyword>
<evidence type="ECO:0000256" key="12">
    <source>
        <dbReference type="PIRSR" id="PIRSR613273-1"/>
    </source>
</evidence>
<dbReference type="Gene3D" id="3.40.390.10">
    <property type="entry name" value="Collagenase (Catalytic Domain)"/>
    <property type="match status" value="1"/>
</dbReference>
<dbReference type="Pfam" id="PF17771">
    <property type="entry name" value="ADAMTS_CR_2"/>
    <property type="match status" value="1"/>
</dbReference>
<dbReference type="EMBL" id="DS235465">
    <property type="protein sequence ID" value="EEB15927.1"/>
    <property type="molecule type" value="Genomic_DNA"/>
</dbReference>
<dbReference type="CTD" id="8237727"/>
<dbReference type="Pfam" id="PF00090">
    <property type="entry name" value="TSP_1"/>
    <property type="match status" value="1"/>
</dbReference>
<feature type="disulfide bond" evidence="14">
    <location>
        <begin position="289"/>
        <end position="311"/>
    </location>
</feature>
<comment type="cofactor">
    <cofactor evidence="13">
        <name>Zn(2+)</name>
        <dbReference type="ChEBI" id="CHEBI:29105"/>
    </cofactor>
    <text evidence="13">Binds 1 zinc ion per subunit.</text>
</comment>
<dbReference type="InterPro" id="IPR013273">
    <property type="entry name" value="ADAMTS/ADAMTS-like"/>
</dbReference>
<dbReference type="EMBL" id="AAZO01004651">
    <property type="status" value="NOT_ANNOTATED_CDS"/>
    <property type="molecule type" value="Genomic_DNA"/>
</dbReference>
<dbReference type="STRING" id="121224.E0VRC1"/>
<feature type="disulfide bond" evidence="14">
    <location>
        <begin position="371"/>
        <end position="409"/>
    </location>
</feature>
<dbReference type="Pfam" id="PF19236">
    <property type="entry name" value="ADAMTS_CR_3"/>
    <property type="match status" value="1"/>
</dbReference>
<dbReference type="GO" id="GO:0004222">
    <property type="term" value="F:metalloendopeptidase activity"/>
    <property type="evidence" value="ECO:0007669"/>
    <property type="project" value="InterPro"/>
</dbReference>
<evidence type="ECO:0000256" key="13">
    <source>
        <dbReference type="PIRSR" id="PIRSR613273-2"/>
    </source>
</evidence>
<accession>E0VRC1</accession>
<feature type="binding site" evidence="13">
    <location>
        <position position="144"/>
    </location>
    <ligand>
        <name>Ca(2+)</name>
        <dbReference type="ChEBI" id="CHEBI:29108"/>
        <label>1</label>
    </ligand>
</feature>
<reference evidence="19" key="3">
    <citation type="submission" date="2021-02" db="UniProtKB">
        <authorList>
            <consortium name="EnsemblMetazoa"/>
        </authorList>
    </citation>
    <scope>IDENTIFICATION</scope>
    <source>
        <strain evidence="19">USDA</strain>
    </source>
</reference>
<dbReference type="Pfam" id="PF01421">
    <property type="entry name" value="Reprolysin"/>
    <property type="match status" value="1"/>
</dbReference>
<dbReference type="InterPro" id="IPR045371">
    <property type="entry name" value="ADAMTS_CR_3"/>
</dbReference>
<evidence type="ECO:0000256" key="11">
    <source>
        <dbReference type="ARBA" id="ARBA00023180"/>
    </source>
</evidence>
<feature type="binding site" evidence="13">
    <location>
        <position position="262"/>
    </location>
    <ligand>
        <name>Ca(2+)</name>
        <dbReference type="ChEBI" id="CHEBI:29108"/>
        <label>1</label>
    </ligand>
</feature>
<feature type="active site" evidence="12 15">
    <location>
        <position position="198"/>
    </location>
</feature>
<feature type="disulfide bond" evidence="14">
    <location>
        <begin position="382"/>
        <end position="394"/>
    </location>
</feature>
<evidence type="ECO:0000256" key="6">
    <source>
        <dbReference type="ARBA" id="ARBA00022737"/>
    </source>
</evidence>
<dbReference type="SMART" id="SM00209">
    <property type="entry name" value="TSP1"/>
    <property type="match status" value="9"/>
</dbReference>
<comment type="subcellular location">
    <subcellularLocation>
        <location evidence="1">Secreted</location>
    </subcellularLocation>
</comment>
<dbReference type="GO" id="GO:0005576">
    <property type="term" value="C:extracellular region"/>
    <property type="evidence" value="ECO:0007669"/>
    <property type="project" value="UniProtKB-SubCell"/>
</dbReference>
<dbReference type="KEGG" id="phu:Phum_PHUM396730"/>
<comment type="caution">
    <text evidence="15">Lacks conserved residue(s) required for the propagation of feature annotation.</text>
</comment>
<feature type="binding site" evidence="13 15">
    <location>
        <position position="201"/>
    </location>
    <ligand>
        <name>Zn(2+)</name>
        <dbReference type="ChEBI" id="CHEBI:29105"/>
        <note>catalytic</note>
    </ligand>
</feature>
<dbReference type="GO" id="GO:0030198">
    <property type="term" value="P:extracellular matrix organization"/>
    <property type="evidence" value="ECO:0007669"/>
    <property type="project" value="InterPro"/>
</dbReference>
<protein>
    <submittedName>
        <fullName evidence="18">ADAMTS-15, putative</fullName>
        <ecNumber evidence="18">3.4.24.82</ecNumber>
    </submittedName>
</protein>
<proteinExistence type="predicted"/>
<keyword evidence="3" id="KW-0645">Protease</keyword>
<evidence type="ECO:0000256" key="2">
    <source>
        <dbReference type="ARBA" id="ARBA00022525"/>
    </source>
</evidence>
<feature type="disulfide bond" evidence="14">
    <location>
        <begin position="367"/>
        <end position="404"/>
    </location>
</feature>
<evidence type="ECO:0000256" key="15">
    <source>
        <dbReference type="PROSITE-ProRule" id="PRU00276"/>
    </source>
</evidence>
<dbReference type="FunFam" id="2.20.100.10:FF:000006">
    <property type="entry name" value="A disintegrin and metalloproteinase with thrombospondin motifs 1"/>
    <property type="match status" value="1"/>
</dbReference>
<dbReference type="InterPro" id="IPR001590">
    <property type="entry name" value="Peptidase_M12B"/>
</dbReference>
<dbReference type="VEuPathDB" id="VectorBase:PHUM396730"/>
<feature type="binding site" evidence="13 15">
    <location>
        <position position="197"/>
    </location>
    <ligand>
        <name>Zn(2+)</name>
        <dbReference type="ChEBI" id="CHEBI:29105"/>
        <note>catalytic</note>
    </ligand>
</feature>
<feature type="disulfide bond" evidence="14">
    <location>
        <begin position="332"/>
        <end position="343"/>
    </location>
</feature>
<dbReference type="PRINTS" id="PR01857">
    <property type="entry name" value="ADAMTSFAMILY"/>
</dbReference>
<dbReference type="InterPro" id="IPR041645">
    <property type="entry name" value="ADAMTS_CR_2"/>
</dbReference>
<dbReference type="InParanoid" id="E0VRC1"/>
<evidence type="ECO:0000256" key="7">
    <source>
        <dbReference type="ARBA" id="ARBA00022801"/>
    </source>
</evidence>
<dbReference type="PANTHER" id="PTHR13723:SF278">
    <property type="entry name" value="ADAM METALLOPEPTIDASE WITH THROMBOSPONDIN TYPE 1 MOTIF A, ISOFORM B"/>
    <property type="match status" value="1"/>
</dbReference>
<dbReference type="OMA" id="RWITEDV"/>
<dbReference type="Pfam" id="PF19030">
    <property type="entry name" value="TSP1_ADAMTS"/>
    <property type="match status" value="7"/>
</dbReference>
<sequence length="1440" mass="163042">MAPDHPDMLFDYDSDYLHQIHSGTREDSFDHNRSNERLYSKKRSRRSVSEEYFVEMLVVADSSMANYHGGDVENYILALMYIVSGIFKDASIGNPITIALVKLEILHHKNFALHRYPPHDGVSAAEMLREFCRYQASFKSEDHDTALLLTRENICRNASAQKCETLGLAELGTMCDRKSSCSLVQDNGLSAAFTIAHELGHVLNMPHDDAEMKCRPHTSGDSVSHVMSTSLKEGTDPWSWSECSRHFLTEFLDSRHSHCLRDPPIKDYITENGFSDVLPGETIEGNRQCELLYGEGSRICSYMPVCSALWCHKVDSEGCQTLHMPWGDGTPCGEGAWCQKGYCVQKDRKALEKIDGGWGPWQGFGSCSRTCGGGVKKSYRDCNNPRPQNGGKYCTGKRVRYKSCGTRDCPEGSKGFREAQCSAFDYNSHNIHGVPSTVRWIPKYGLTGDDRCILYCRVFQSNLYYPLKEKVIDGTPCAPESFDICVNGQCKSAGCDHILSSDVRLDQCGKCGGNNDTCRLIQGFFNVSAEEQGYRTVVRIPAGSSNLDIRQHGIRGARDDNYLVLKDGVTGGRLLNNENVLTTFQKLIFYDGVTLEYSGCLTPVERINASRPLKRDLLVEVLSAGSLTPPDITYQYTVPKSNEQRHMWRFLDDEWDSCDQVCNGERRRIMVCVTVDTNDIVGDVYCSAIRKPPAIVEECNTNCVLKWRITGRTECSSNCGPGVRRVTKECVQEITGYREPFPIRNSSCMHLPNPPPDVERCEGPCNVFNWKYGEWNSCSKTCGPGVRTRDAYCADELNRPVGDEKCNQDDKIIQERCELQNCPNWTYSEWSACSVTCGIGIQTRSHWCQLDNKVIDKSYCYAGRMPIYRKKCVMLCPMWSFSDWSPCSATCGVGYKKRTVFCRTSEGKVVNDVYCRDRQKPSDGEKIVKCDERPCPVKYPQSNIINNNNNNNNVGRDFNNFTHGTRHKRLRVQWRVTEWKPCSKTCGGGIQERIVSCYNGRGQKLSPDACHYVTKPRNQQSCNESPCPKYGWKTEPWSTCSKTCGRGERTRLVKCVLILTDNNSIEPNGGGGGSGGVNSQHYNNDRRVNDEFCVKREKPRERKKCLKKLCPRTWIKGDWSKCSKPCGKGVQNRTVTCHQVNSYDWLDPVPINSKFCSSIEKPQLERECKIRDCDADLYWQPERWLQCTEPCGRKGIQRMEYTCRNRNGEIVKGIECKKKDIPKPLPKSKPCNRRPCDKINCKEIQLQTNARTDGEYNMVVGGKKMPIYCKDMNTNSPTEYLSLKRPQDNYSQFSNRRLSEHSYHYANNNNDNSYDECRCLQDREKKAGLTEFRKVRLLVDTLEIDTQDFTFSNQISGRPIGVAEAGDCCSNPECIQGKFKLNITGSHLFISNQQWVPRFHQSVKIVIEKNPQVITGMCGGACGSCVPSRTGRLKLEVQPP</sequence>
<feature type="binding site" evidence="13">
    <location>
        <position position="259"/>
    </location>
    <ligand>
        <name>Ca(2+)</name>
        <dbReference type="ChEBI" id="CHEBI:29108"/>
        <label>1</label>
    </ligand>
</feature>
<dbReference type="PROSITE" id="PS50092">
    <property type="entry name" value="TSP1"/>
    <property type="match status" value="7"/>
</dbReference>
<evidence type="ECO:0000259" key="17">
    <source>
        <dbReference type="PROSITE" id="PS51046"/>
    </source>
</evidence>
<feature type="domain" description="GON" evidence="17">
    <location>
        <begin position="1237"/>
        <end position="1438"/>
    </location>
</feature>
<keyword evidence="20" id="KW-1185">Reference proteome</keyword>
<evidence type="ECO:0000256" key="1">
    <source>
        <dbReference type="ARBA" id="ARBA00004613"/>
    </source>
</evidence>
<dbReference type="InterPro" id="IPR036383">
    <property type="entry name" value="TSP1_rpt_sf"/>
</dbReference>
<keyword evidence="6" id="KW-0677">Repeat</keyword>
<dbReference type="EC" id="3.4.24.82" evidence="18"/>
<feature type="disulfide bond" evidence="14">
    <location>
        <begin position="175"/>
        <end position="259"/>
    </location>
</feature>
<feature type="disulfide bond" evidence="14">
    <location>
        <begin position="214"/>
        <end position="243"/>
    </location>
</feature>
<organism>
    <name type="scientific">Pediculus humanus subsp. corporis</name>
    <name type="common">Body louse</name>
    <dbReference type="NCBI Taxonomy" id="121224"/>
    <lineage>
        <taxon>Eukaryota</taxon>
        <taxon>Metazoa</taxon>
        <taxon>Ecdysozoa</taxon>
        <taxon>Arthropoda</taxon>
        <taxon>Hexapoda</taxon>
        <taxon>Insecta</taxon>
        <taxon>Pterygota</taxon>
        <taxon>Neoptera</taxon>
        <taxon>Paraneoptera</taxon>
        <taxon>Psocodea</taxon>
        <taxon>Troctomorpha</taxon>
        <taxon>Phthiraptera</taxon>
        <taxon>Anoplura</taxon>
        <taxon>Pediculidae</taxon>
        <taxon>Pediculus</taxon>
    </lineage>
</organism>
<dbReference type="RefSeq" id="XP_002428665.1">
    <property type="nucleotide sequence ID" value="XM_002428620.1"/>
</dbReference>
<dbReference type="InterPro" id="IPR000884">
    <property type="entry name" value="TSP1_rpt"/>
</dbReference>
<dbReference type="Gene3D" id="3.40.1620.60">
    <property type="match status" value="1"/>
</dbReference>
<dbReference type="GO" id="GO:0031012">
    <property type="term" value="C:extracellular matrix"/>
    <property type="evidence" value="ECO:0007669"/>
    <property type="project" value="TreeGrafter"/>
</dbReference>
<dbReference type="InterPro" id="IPR050439">
    <property type="entry name" value="ADAMTS_ADAMTS-like"/>
</dbReference>
<feature type="binding site" evidence="13">
    <location>
        <position position="55"/>
    </location>
    <ligand>
        <name>Ca(2+)</name>
        <dbReference type="ChEBI" id="CHEBI:29108"/>
        <label>1</label>
    </ligand>
</feature>
<reference evidence="18" key="2">
    <citation type="submission" date="2007-04" db="EMBL/GenBank/DDBJ databases">
        <title>The genome of the human body louse.</title>
        <authorList>
            <consortium name="The Human Body Louse Genome Consortium"/>
            <person name="Kirkness E."/>
            <person name="Walenz B."/>
            <person name="Hass B."/>
            <person name="Bruggner R."/>
            <person name="Strausberg R."/>
        </authorList>
    </citation>
    <scope>NUCLEOTIDE SEQUENCE</scope>
    <source>
        <strain evidence="18">USDA</strain>
    </source>
</reference>
<reference evidence="18" key="1">
    <citation type="submission" date="2007-04" db="EMBL/GenBank/DDBJ databases">
        <title>Annotation of Pediculus humanus corporis strain USDA.</title>
        <authorList>
            <person name="Kirkness E."/>
            <person name="Hannick L."/>
            <person name="Hass B."/>
            <person name="Bruggner R."/>
            <person name="Lawson D."/>
            <person name="Bidwell S."/>
            <person name="Joardar V."/>
            <person name="Caler E."/>
            <person name="Walenz B."/>
            <person name="Inman J."/>
            <person name="Schobel S."/>
            <person name="Galinsky K."/>
            <person name="Amedeo P."/>
            <person name="Strausberg R."/>
        </authorList>
    </citation>
    <scope>NUCLEOTIDE SEQUENCE</scope>
    <source>
        <strain evidence="18">USDA</strain>
    </source>
</reference>
<dbReference type="GO" id="GO:0006508">
    <property type="term" value="P:proteolysis"/>
    <property type="evidence" value="ECO:0007669"/>
    <property type="project" value="UniProtKB-KW"/>
</dbReference>
<keyword evidence="2" id="KW-0964">Secreted</keyword>
<dbReference type="PROSITE" id="PS51046">
    <property type="entry name" value="GON"/>
    <property type="match status" value="1"/>
</dbReference>
<dbReference type="InterPro" id="IPR010294">
    <property type="entry name" value="ADAMTS_spacer1"/>
</dbReference>
<feature type="disulfide bond" evidence="14">
    <location>
        <begin position="306"/>
        <end position="338"/>
    </location>
</feature>
<evidence type="ECO:0000313" key="19">
    <source>
        <dbReference type="EnsemblMetazoa" id="PHUM396730-PA"/>
    </source>
</evidence>
<evidence type="ECO:0000313" key="20">
    <source>
        <dbReference type="Proteomes" id="UP000009046"/>
    </source>
</evidence>
<dbReference type="HOGENOM" id="CLU_000660_0_1_1"/>
<evidence type="ECO:0000256" key="3">
    <source>
        <dbReference type="ARBA" id="ARBA00022670"/>
    </source>
</evidence>
<feature type="binding site" evidence="13">
    <location>
        <position position="55"/>
    </location>
    <ligand>
        <name>Ca(2+)</name>
        <dbReference type="ChEBI" id="CHEBI:29108"/>
        <label>2</label>
    </ligand>
</feature>
<dbReference type="SUPFAM" id="SSF55486">
    <property type="entry name" value="Metalloproteases ('zincins'), catalytic domain"/>
    <property type="match status" value="1"/>
</dbReference>
<dbReference type="MEROPS" id="M12.021"/>
<dbReference type="CDD" id="cd04273">
    <property type="entry name" value="ZnMc_ADAMTS_like"/>
    <property type="match status" value="1"/>
</dbReference>
<dbReference type="OrthoDB" id="5855429at2759"/>
<dbReference type="InterPro" id="IPR012314">
    <property type="entry name" value="Pept_M12B_GON-ADAMTSs"/>
</dbReference>
<dbReference type="eggNOG" id="KOG3538">
    <property type="taxonomic scope" value="Eukaryota"/>
</dbReference>
<dbReference type="Proteomes" id="UP000009046">
    <property type="component" value="Unassembled WGS sequence"/>
</dbReference>
<dbReference type="InterPro" id="IPR024079">
    <property type="entry name" value="MetalloPept_cat_dom_sf"/>
</dbReference>
<keyword evidence="11" id="KW-0325">Glycoprotein</keyword>
<dbReference type="GeneID" id="8237727"/>
<keyword evidence="5" id="KW-0732">Signal</keyword>
<dbReference type="Gene3D" id="2.60.120.830">
    <property type="match status" value="1"/>
</dbReference>
<dbReference type="Gene3D" id="2.20.100.10">
    <property type="entry name" value="Thrombospondin type-1 (TSP1) repeat"/>
    <property type="match status" value="7"/>
</dbReference>
<keyword evidence="9" id="KW-0482">Metalloprotease</keyword>
<dbReference type="EnsemblMetazoa" id="PHUM396730-RA">
    <property type="protein sequence ID" value="PHUM396730-PA"/>
    <property type="gene ID" value="PHUM396730"/>
</dbReference>
<feature type="binding site" evidence="13 15">
    <location>
        <position position="207"/>
    </location>
    <ligand>
        <name>Zn(2+)</name>
        <dbReference type="ChEBI" id="CHEBI:29105"/>
        <note>catalytic</note>
    </ligand>
</feature>
<keyword evidence="10 14" id="KW-1015">Disulfide bond</keyword>
<dbReference type="FunCoup" id="E0VRC1">
    <property type="interactions" value="68"/>
</dbReference>
<dbReference type="PROSITE" id="PS50215">
    <property type="entry name" value="ADAM_MEPRO"/>
    <property type="match status" value="1"/>
</dbReference>
<dbReference type="SUPFAM" id="SSF82895">
    <property type="entry name" value="TSP-1 type 1 repeat"/>
    <property type="match status" value="8"/>
</dbReference>
<dbReference type="Pfam" id="PF05986">
    <property type="entry name" value="ADAMTS_spacer1"/>
    <property type="match status" value="1"/>
</dbReference>
<feature type="domain" description="Peptidase M12B" evidence="16">
    <location>
        <begin position="52"/>
        <end position="264"/>
    </location>
</feature>
<evidence type="ECO:0000256" key="5">
    <source>
        <dbReference type="ARBA" id="ARBA00022729"/>
    </source>
</evidence>
<evidence type="ECO:0000256" key="10">
    <source>
        <dbReference type="ARBA" id="ARBA00023157"/>
    </source>
</evidence>
<feature type="binding site" evidence="13">
    <location>
        <position position="262"/>
    </location>
    <ligand>
        <name>Ca(2+)</name>
        <dbReference type="ChEBI" id="CHEBI:29108"/>
        <label>2</label>
    </ligand>
</feature>
<feature type="disulfide bond" evidence="14">
    <location>
        <begin position="300"/>
        <end position="319"/>
    </location>
</feature>
<evidence type="ECO:0000256" key="9">
    <source>
        <dbReference type="ARBA" id="ARBA00023049"/>
    </source>
</evidence>
<keyword evidence="4 13" id="KW-0479">Metal-binding</keyword>
<dbReference type="PANTHER" id="PTHR13723">
    <property type="entry name" value="ADAMTS A DISINTEGRIN AND METALLOPROTEASE WITH THROMBOSPONDIN MOTIFS PROTEASE"/>
    <property type="match status" value="1"/>
</dbReference>
<feature type="disulfide bond" evidence="14">
    <location>
        <begin position="132"/>
        <end position="181"/>
    </location>
</feature>
<gene>
    <name evidence="19" type="primary">8237727</name>
    <name evidence="18" type="ORF">Phum_PHUM396730</name>
</gene>
<dbReference type="Pfam" id="PF08685">
    <property type="entry name" value="GON"/>
    <property type="match status" value="1"/>
</dbReference>
<evidence type="ECO:0000256" key="4">
    <source>
        <dbReference type="ARBA" id="ARBA00022723"/>
    </source>
</evidence>
<evidence type="ECO:0000313" key="18">
    <source>
        <dbReference type="EMBL" id="EEB15927.1"/>
    </source>
</evidence>
<evidence type="ECO:0000256" key="8">
    <source>
        <dbReference type="ARBA" id="ARBA00022833"/>
    </source>
</evidence>
<dbReference type="FunFam" id="2.20.100.10:FF:000005">
    <property type="entry name" value="ADAM metallopeptidase with thrombospondin type 1 motif 9"/>
    <property type="match status" value="3"/>
</dbReference>